<keyword evidence="2" id="KW-1185">Reference proteome</keyword>
<protein>
    <submittedName>
        <fullName evidence="1">Uncharacterized protein</fullName>
    </submittedName>
</protein>
<sequence>MMVIMRKEKRLRKRMCTFGMQMCMPKVPWPQWSCTRVRIVDDVYLWHADVHSFLHIRIVALDNSMHLGMQPNSMQCFISFTRSRGLSGLKVFTNSSQNDLHFISSMCIDITNAKTKSIATTLLLAISLPSLSLSSLSVKISLNLQGSI</sequence>
<reference evidence="1 2" key="1">
    <citation type="journal article" date="2020" name="Mol. Biol. Evol.">
        <title>Distinct Expression and Methylation Patterns for Genes with Different Fates following a Single Whole-Genome Duplication in Flowering Plants.</title>
        <authorList>
            <person name="Shi T."/>
            <person name="Rahmani R.S."/>
            <person name="Gugger P.F."/>
            <person name="Wang M."/>
            <person name="Li H."/>
            <person name="Zhang Y."/>
            <person name="Li Z."/>
            <person name="Wang Q."/>
            <person name="Van de Peer Y."/>
            <person name="Marchal K."/>
            <person name="Chen J."/>
        </authorList>
    </citation>
    <scope>NUCLEOTIDE SEQUENCE [LARGE SCALE GENOMIC DNA]</scope>
    <source>
        <tissue evidence="1">Leaf</tissue>
    </source>
</reference>
<evidence type="ECO:0000313" key="2">
    <source>
        <dbReference type="Proteomes" id="UP000607653"/>
    </source>
</evidence>
<dbReference type="Proteomes" id="UP000607653">
    <property type="component" value="Unassembled WGS sequence"/>
</dbReference>
<dbReference type="AlphaFoldDB" id="A0A822YBN9"/>
<name>A0A822YBN9_NELNU</name>
<accession>A0A822YBN9</accession>
<gene>
    <name evidence="1" type="ORF">HUJ06_031001</name>
</gene>
<proteinExistence type="predicted"/>
<dbReference type="EMBL" id="DUZY01000002">
    <property type="protein sequence ID" value="DAD29533.1"/>
    <property type="molecule type" value="Genomic_DNA"/>
</dbReference>
<comment type="caution">
    <text evidence="1">The sequence shown here is derived from an EMBL/GenBank/DDBJ whole genome shotgun (WGS) entry which is preliminary data.</text>
</comment>
<organism evidence="1 2">
    <name type="scientific">Nelumbo nucifera</name>
    <name type="common">Sacred lotus</name>
    <dbReference type="NCBI Taxonomy" id="4432"/>
    <lineage>
        <taxon>Eukaryota</taxon>
        <taxon>Viridiplantae</taxon>
        <taxon>Streptophyta</taxon>
        <taxon>Embryophyta</taxon>
        <taxon>Tracheophyta</taxon>
        <taxon>Spermatophyta</taxon>
        <taxon>Magnoliopsida</taxon>
        <taxon>Proteales</taxon>
        <taxon>Nelumbonaceae</taxon>
        <taxon>Nelumbo</taxon>
    </lineage>
</organism>
<evidence type="ECO:0000313" key="1">
    <source>
        <dbReference type="EMBL" id="DAD29533.1"/>
    </source>
</evidence>